<protein>
    <submittedName>
        <fullName evidence="1">Uncharacterized protein</fullName>
    </submittedName>
</protein>
<keyword evidence="2" id="KW-1185">Reference proteome</keyword>
<dbReference type="EMBL" id="JAENIL010000022">
    <property type="protein sequence ID" value="MBK1877790.1"/>
    <property type="molecule type" value="Genomic_DNA"/>
</dbReference>
<evidence type="ECO:0000313" key="1">
    <source>
        <dbReference type="EMBL" id="MBK1877790.1"/>
    </source>
</evidence>
<organism evidence="1 2">
    <name type="scientific">Pelagicoccus mobilis</name>
    <dbReference type="NCBI Taxonomy" id="415221"/>
    <lineage>
        <taxon>Bacteria</taxon>
        <taxon>Pseudomonadati</taxon>
        <taxon>Verrucomicrobiota</taxon>
        <taxon>Opitutia</taxon>
        <taxon>Puniceicoccales</taxon>
        <taxon>Pelagicoccaceae</taxon>
        <taxon>Pelagicoccus</taxon>
    </lineage>
</organism>
<dbReference type="RefSeq" id="WP_200356004.1">
    <property type="nucleotide sequence ID" value="NZ_JAENIL010000022.1"/>
</dbReference>
<gene>
    <name evidence="1" type="ORF">JIN87_13005</name>
</gene>
<name>A0A934VRC3_9BACT</name>
<sequence>MEFSPTVLIWAPIGLLFLSAIAGVVIERHRRDACLKEFDGDFVILKMKDGRSVWGVMKVFPKCIELVYDSPQAMGLGRSKSSYVLYDKKIADIDRIIRPAPSEGTSEREEWDEEVADLKFTSFFEKIGRSLRNLYGMLRDAFSQSVGMLIGMAKQRSAALQKVSGADRHATEVGQSLLEILPNAYEPILEKYRGALVVLESLEEGEVQETLGVLEDYTVGNLLIRAVDIRAEDVPEGLKDRGFRVGDVIFPRSRAVVRHRIMETEV</sequence>
<evidence type="ECO:0000313" key="2">
    <source>
        <dbReference type="Proteomes" id="UP000617628"/>
    </source>
</evidence>
<reference evidence="1" key="1">
    <citation type="submission" date="2021-01" db="EMBL/GenBank/DDBJ databases">
        <title>Modified the classification status of verrucomicrobia.</title>
        <authorList>
            <person name="Feng X."/>
        </authorList>
    </citation>
    <scope>NUCLEOTIDE SEQUENCE</scope>
    <source>
        <strain evidence="1">KCTC 13126</strain>
    </source>
</reference>
<dbReference type="Proteomes" id="UP000617628">
    <property type="component" value="Unassembled WGS sequence"/>
</dbReference>
<accession>A0A934VRC3</accession>
<comment type="caution">
    <text evidence="1">The sequence shown here is derived from an EMBL/GenBank/DDBJ whole genome shotgun (WGS) entry which is preliminary data.</text>
</comment>
<dbReference type="AlphaFoldDB" id="A0A934VRC3"/>
<proteinExistence type="predicted"/>